<dbReference type="Pfam" id="PF20067">
    <property type="entry name" value="SSL_N"/>
    <property type="match status" value="1"/>
</dbReference>
<evidence type="ECO:0000313" key="8">
    <source>
        <dbReference type="EMBL" id="KAF9601784.1"/>
    </source>
</evidence>
<reference evidence="8 9" key="1">
    <citation type="submission" date="2020-10" db="EMBL/GenBank/DDBJ databases">
        <title>The Coptis chinensis genome and diversification of protoberbering-type alkaloids.</title>
        <authorList>
            <person name="Wang B."/>
            <person name="Shu S."/>
            <person name="Song C."/>
            <person name="Liu Y."/>
        </authorList>
    </citation>
    <scope>NUCLEOTIDE SEQUENCE [LARGE SCALE GENOMIC DNA]</scope>
    <source>
        <strain evidence="8">HL-2020</strain>
        <tissue evidence="8">Leaf</tissue>
    </source>
</reference>
<proteinExistence type="inferred from homology"/>
<organism evidence="8 9">
    <name type="scientific">Coptis chinensis</name>
    <dbReference type="NCBI Taxonomy" id="261450"/>
    <lineage>
        <taxon>Eukaryota</taxon>
        <taxon>Viridiplantae</taxon>
        <taxon>Streptophyta</taxon>
        <taxon>Embryophyta</taxon>
        <taxon>Tracheophyta</taxon>
        <taxon>Spermatophyta</taxon>
        <taxon>Magnoliopsida</taxon>
        <taxon>Ranunculales</taxon>
        <taxon>Ranunculaceae</taxon>
        <taxon>Coptidoideae</taxon>
        <taxon>Coptis</taxon>
    </lineage>
</organism>
<dbReference type="GO" id="GO:0012505">
    <property type="term" value="C:endomembrane system"/>
    <property type="evidence" value="ECO:0007669"/>
    <property type="project" value="TreeGrafter"/>
</dbReference>
<comment type="similarity">
    <text evidence="2">Belongs to the strictosidine synthase family.</text>
</comment>
<dbReference type="InterPro" id="IPR011042">
    <property type="entry name" value="6-blade_b-propeller_TolB-like"/>
</dbReference>
<keyword evidence="6" id="KW-0472">Membrane</keyword>
<accession>A0A835HLP4</accession>
<dbReference type="InterPro" id="IPR018119">
    <property type="entry name" value="Strictosidine_synth_cons-reg"/>
</dbReference>
<dbReference type="Gene3D" id="2.120.10.30">
    <property type="entry name" value="TolB, C-terminal domain"/>
    <property type="match status" value="2"/>
</dbReference>
<feature type="transmembrane region" description="Helical" evidence="6">
    <location>
        <begin position="20"/>
        <end position="39"/>
    </location>
</feature>
<keyword evidence="6" id="KW-1133">Transmembrane helix</keyword>
<dbReference type="GO" id="GO:0005773">
    <property type="term" value="C:vacuole"/>
    <property type="evidence" value="ECO:0007669"/>
    <property type="project" value="UniProtKB-SubCell"/>
</dbReference>
<evidence type="ECO:0000256" key="4">
    <source>
        <dbReference type="ARBA" id="ARBA00022554"/>
    </source>
</evidence>
<dbReference type="EMBL" id="JADFTS010000006">
    <property type="protein sequence ID" value="KAF9601784.1"/>
    <property type="molecule type" value="Genomic_DNA"/>
</dbReference>
<dbReference type="GO" id="GO:0016787">
    <property type="term" value="F:hydrolase activity"/>
    <property type="evidence" value="ECO:0007669"/>
    <property type="project" value="TreeGrafter"/>
</dbReference>
<evidence type="ECO:0000256" key="6">
    <source>
        <dbReference type="SAM" id="Phobius"/>
    </source>
</evidence>
<feature type="domain" description="Strictosidine synthase conserved region" evidence="7">
    <location>
        <begin position="173"/>
        <end position="223"/>
    </location>
</feature>
<name>A0A835HLP4_9MAGN</name>
<keyword evidence="9" id="KW-1185">Reference proteome</keyword>
<keyword evidence="3" id="KW-0597">Phosphoprotein</keyword>
<dbReference type="PANTHER" id="PTHR10426">
    <property type="entry name" value="STRICTOSIDINE SYNTHASE-RELATED"/>
    <property type="match status" value="1"/>
</dbReference>
<dbReference type="OrthoDB" id="5307922at2759"/>
<evidence type="ECO:0000256" key="5">
    <source>
        <dbReference type="ARBA" id="ARBA00023180"/>
    </source>
</evidence>
<evidence type="ECO:0000256" key="2">
    <source>
        <dbReference type="ARBA" id="ARBA00009191"/>
    </source>
</evidence>
<evidence type="ECO:0000259" key="7">
    <source>
        <dbReference type="Pfam" id="PF03088"/>
    </source>
</evidence>
<dbReference type="SUPFAM" id="SSF63829">
    <property type="entry name" value="Calcium-dependent phosphotriesterase"/>
    <property type="match status" value="1"/>
</dbReference>
<sequence>MAESTNISSSSLTTKSPSRSWAGLLVLILSPVLVSLLVYRLDDFDSAPYPDSALSLDTIFVPKHHGHVLNVTEKLGNGILSGPEDIAYDSESRVIYTGCSDGWIKRLMVTQSVSEVTVENWVHVGGRPLGLAFGLDKELIVAEPDKGLLKVTKDGEITLLTDEAEGLRFKLTDGVDIDQSGLIYFTDASYKYSVHDHVLDIFEGRPYGRLMSFDPSTKQTQYLEYWSAYSLLIFAMGEGVECITSKARKVGSVDNFVDSLPGYPDNIRYDGEGKFWIGLTSGRATAGDFILKNPMMRKIIVILSRYFDVPITQKDGGVIAVNLNGEVIGLYTDPGLAGVTGGVKIEEHLYYASLAASYIGRVNVTHTDNV</sequence>
<evidence type="ECO:0000313" key="9">
    <source>
        <dbReference type="Proteomes" id="UP000631114"/>
    </source>
</evidence>
<keyword evidence="6" id="KW-0812">Transmembrane</keyword>
<dbReference type="Pfam" id="PF03088">
    <property type="entry name" value="Str_synth"/>
    <property type="match status" value="1"/>
</dbReference>
<evidence type="ECO:0000256" key="1">
    <source>
        <dbReference type="ARBA" id="ARBA00004116"/>
    </source>
</evidence>
<dbReference type="AlphaFoldDB" id="A0A835HLP4"/>
<dbReference type="Proteomes" id="UP000631114">
    <property type="component" value="Unassembled WGS sequence"/>
</dbReference>
<keyword evidence="5" id="KW-0325">Glycoprotein</keyword>
<evidence type="ECO:0000256" key="3">
    <source>
        <dbReference type="ARBA" id="ARBA00022553"/>
    </source>
</evidence>
<dbReference type="PANTHER" id="PTHR10426:SF88">
    <property type="entry name" value="ADIPOCYTE PLASMA MEMBRANE-ASSOCIATED PROTEIN HEMOMUCIN-RELATED"/>
    <property type="match status" value="1"/>
</dbReference>
<comment type="caution">
    <text evidence="8">The sequence shown here is derived from an EMBL/GenBank/DDBJ whole genome shotgun (WGS) entry which is preliminary data.</text>
</comment>
<gene>
    <name evidence="8" type="ORF">IFM89_022952</name>
</gene>
<comment type="subcellular location">
    <subcellularLocation>
        <location evidence="1">Vacuole</location>
    </subcellularLocation>
</comment>
<keyword evidence="4" id="KW-0926">Vacuole</keyword>
<protein>
    <recommendedName>
        <fullName evidence="7">Strictosidine synthase conserved region domain-containing protein</fullName>
    </recommendedName>
</protein>